<comment type="caution">
    <text evidence="2">The sequence shown here is derived from an EMBL/GenBank/DDBJ whole genome shotgun (WGS) entry which is preliminary data.</text>
</comment>
<evidence type="ECO:0000256" key="1">
    <source>
        <dbReference type="ARBA" id="ARBA00023172"/>
    </source>
</evidence>
<dbReference type="PANTHER" id="PTHR34605">
    <property type="entry name" value="PHAGE_INTEGRASE DOMAIN-CONTAINING PROTEIN"/>
    <property type="match status" value="1"/>
</dbReference>
<organism evidence="2 3">
    <name type="scientific">Porites evermanni</name>
    <dbReference type="NCBI Taxonomy" id="104178"/>
    <lineage>
        <taxon>Eukaryota</taxon>
        <taxon>Metazoa</taxon>
        <taxon>Cnidaria</taxon>
        <taxon>Anthozoa</taxon>
        <taxon>Hexacorallia</taxon>
        <taxon>Scleractinia</taxon>
        <taxon>Fungiina</taxon>
        <taxon>Poritidae</taxon>
        <taxon>Porites</taxon>
    </lineage>
</organism>
<keyword evidence="1" id="KW-0233">DNA recombination</keyword>
<gene>
    <name evidence="2" type="ORF">PEVE_00038360</name>
</gene>
<dbReference type="SUPFAM" id="SSF56349">
    <property type="entry name" value="DNA breaking-rejoining enzymes"/>
    <property type="match status" value="1"/>
</dbReference>
<dbReference type="PANTHER" id="PTHR34605:SF3">
    <property type="entry name" value="P CELL-TYPE AGGLUTINATION PROTEIN MAP4-LIKE-RELATED"/>
    <property type="match status" value="1"/>
</dbReference>
<name>A0ABN8LPG5_9CNID</name>
<protein>
    <submittedName>
        <fullName evidence="2">Uncharacterized protein</fullName>
    </submittedName>
</protein>
<reference evidence="2 3" key="1">
    <citation type="submission" date="2022-05" db="EMBL/GenBank/DDBJ databases">
        <authorList>
            <consortium name="Genoscope - CEA"/>
            <person name="William W."/>
        </authorList>
    </citation>
    <scope>NUCLEOTIDE SEQUENCE [LARGE SCALE GENOMIC DNA]</scope>
</reference>
<keyword evidence="3" id="KW-1185">Reference proteome</keyword>
<dbReference type="Gene3D" id="1.10.443.10">
    <property type="entry name" value="Intergrase catalytic core"/>
    <property type="match status" value="1"/>
</dbReference>
<dbReference type="InterPro" id="IPR013762">
    <property type="entry name" value="Integrase-like_cat_sf"/>
</dbReference>
<dbReference type="Proteomes" id="UP001159427">
    <property type="component" value="Unassembled WGS sequence"/>
</dbReference>
<dbReference type="EMBL" id="CALNXI010000065">
    <property type="protein sequence ID" value="CAH3017572.1"/>
    <property type="molecule type" value="Genomic_DNA"/>
</dbReference>
<dbReference type="InterPro" id="IPR052925">
    <property type="entry name" value="Phage_Integrase-like_Recomb"/>
</dbReference>
<proteinExistence type="predicted"/>
<sequence length="95" mass="10193">QYLHVRGSTPGPLFLLSDGTPLHRQGLTSNIQSIFSAAGDLGCYTGHSFRIGAATSAAPRGLPDHLIKTLGRRFLCRGWLATVEAPGYPRYPPST</sequence>
<evidence type="ECO:0000313" key="3">
    <source>
        <dbReference type="Proteomes" id="UP001159427"/>
    </source>
</evidence>
<feature type="non-terminal residue" evidence="2">
    <location>
        <position position="1"/>
    </location>
</feature>
<dbReference type="InterPro" id="IPR011010">
    <property type="entry name" value="DNA_brk_join_enz"/>
</dbReference>
<accession>A0ABN8LPG5</accession>
<evidence type="ECO:0000313" key="2">
    <source>
        <dbReference type="EMBL" id="CAH3017572.1"/>
    </source>
</evidence>